<name>A0ABT5VMD8_9BACT</name>
<dbReference type="Gene3D" id="2.40.30.170">
    <property type="match status" value="1"/>
</dbReference>
<dbReference type="InterPro" id="IPR058625">
    <property type="entry name" value="MdtA-like_BSH"/>
</dbReference>
<dbReference type="Gene3D" id="2.40.50.100">
    <property type="match status" value="1"/>
</dbReference>
<accession>A0ABT5VMD8</accession>
<comment type="caution">
    <text evidence="3">The sequence shown here is derived from an EMBL/GenBank/DDBJ whole genome shotgun (WGS) entry which is preliminary data.</text>
</comment>
<evidence type="ECO:0000256" key="1">
    <source>
        <dbReference type="ARBA" id="ARBA00009477"/>
    </source>
</evidence>
<dbReference type="Proteomes" id="UP001528920">
    <property type="component" value="Unassembled WGS sequence"/>
</dbReference>
<dbReference type="EMBL" id="JAKJSC010000001">
    <property type="protein sequence ID" value="MDE5416603.1"/>
    <property type="molecule type" value="Genomic_DNA"/>
</dbReference>
<dbReference type="NCBIfam" id="TIGR01730">
    <property type="entry name" value="RND_mfp"/>
    <property type="match status" value="1"/>
</dbReference>
<gene>
    <name evidence="3" type="ORF">L3049_01185</name>
</gene>
<organism evidence="3 4">
    <name type="scientific">Paralabilibaculum antarcticum</name>
    <dbReference type="NCBI Taxonomy" id="2912572"/>
    <lineage>
        <taxon>Bacteria</taxon>
        <taxon>Pseudomonadati</taxon>
        <taxon>Bacteroidota</taxon>
        <taxon>Bacteroidia</taxon>
        <taxon>Marinilabiliales</taxon>
        <taxon>Marinifilaceae</taxon>
        <taxon>Paralabilibaculum</taxon>
    </lineage>
</organism>
<evidence type="ECO:0000259" key="2">
    <source>
        <dbReference type="Pfam" id="PF25917"/>
    </source>
</evidence>
<evidence type="ECO:0000313" key="3">
    <source>
        <dbReference type="EMBL" id="MDE5416603.1"/>
    </source>
</evidence>
<sequence length="359" mass="40122">MKQLRNACCLLIILLNVVSCKEEAKKKTYLRSVRVIETKLSSEQNNNTVVPASIHEKRETKLAFRVKGPLVKLNDIIGDFVSKGDVIAKIDPRDYKIALEATQASYKLASAEYDRYKTLLEQESVAESTFDQIESNYTSAKTAYESAKNALNDTDLRAPFAGYINNTFVNNYEEVNPGQGIVSLIDLSKFEVKASISLEDLSKIKEGTKFNCLVERSGEKLRLPGRLKEIGHKTSSSKQSYPISILIDVPENIKLRAGVTAYLEICESNTDSNSFLQVPISCVFSKKDKTLVWIYNEKTEQVSAKEVRKGQILSDDMILIEKGLKGGEFIVKTGVHFLSEGQKVKKLEAFSKTNIGNKL</sequence>
<proteinExistence type="inferred from homology"/>
<dbReference type="SUPFAM" id="SSF111369">
    <property type="entry name" value="HlyD-like secretion proteins"/>
    <property type="match status" value="1"/>
</dbReference>
<reference evidence="3 4" key="1">
    <citation type="submission" date="2022-01" db="EMBL/GenBank/DDBJ databases">
        <title>Labilibaculum sp. nov, a marine bacterium isolated from Antarctica.</title>
        <authorList>
            <person name="Dai W."/>
        </authorList>
    </citation>
    <scope>NUCLEOTIDE SEQUENCE [LARGE SCALE GENOMIC DNA]</scope>
    <source>
        <strain evidence="3 4">DW002</strain>
    </source>
</reference>
<protein>
    <submittedName>
        <fullName evidence="3">Efflux RND transporter periplasmic adaptor subunit</fullName>
    </submittedName>
</protein>
<dbReference type="Pfam" id="PF25917">
    <property type="entry name" value="BSH_RND"/>
    <property type="match status" value="1"/>
</dbReference>
<dbReference type="Gene3D" id="1.10.287.470">
    <property type="entry name" value="Helix hairpin bin"/>
    <property type="match status" value="1"/>
</dbReference>
<dbReference type="PANTHER" id="PTHR30469:SF20">
    <property type="entry name" value="EFFLUX RND TRANSPORTER PERIPLASMIC ADAPTOR SUBUNIT"/>
    <property type="match status" value="1"/>
</dbReference>
<keyword evidence="4" id="KW-1185">Reference proteome</keyword>
<dbReference type="RefSeq" id="WP_275107945.1">
    <property type="nucleotide sequence ID" value="NZ_JAKJSC010000001.1"/>
</dbReference>
<dbReference type="PANTHER" id="PTHR30469">
    <property type="entry name" value="MULTIDRUG RESISTANCE PROTEIN MDTA"/>
    <property type="match status" value="1"/>
</dbReference>
<feature type="domain" description="Multidrug resistance protein MdtA-like barrel-sandwich hybrid" evidence="2">
    <location>
        <begin position="63"/>
        <end position="179"/>
    </location>
</feature>
<comment type="similarity">
    <text evidence="1">Belongs to the membrane fusion protein (MFP) (TC 8.A.1) family.</text>
</comment>
<dbReference type="InterPro" id="IPR006143">
    <property type="entry name" value="RND_pump_MFP"/>
</dbReference>
<evidence type="ECO:0000313" key="4">
    <source>
        <dbReference type="Proteomes" id="UP001528920"/>
    </source>
</evidence>
<dbReference type="Gene3D" id="2.40.420.20">
    <property type="match status" value="1"/>
</dbReference>